<dbReference type="EMBL" id="BKCJ010398364">
    <property type="protein sequence ID" value="GFA28592.1"/>
    <property type="molecule type" value="Genomic_DNA"/>
</dbReference>
<organism evidence="1">
    <name type="scientific">Tanacetum cinerariifolium</name>
    <name type="common">Dalmatian daisy</name>
    <name type="synonym">Chrysanthemum cinerariifolium</name>
    <dbReference type="NCBI Taxonomy" id="118510"/>
    <lineage>
        <taxon>Eukaryota</taxon>
        <taxon>Viridiplantae</taxon>
        <taxon>Streptophyta</taxon>
        <taxon>Embryophyta</taxon>
        <taxon>Tracheophyta</taxon>
        <taxon>Spermatophyta</taxon>
        <taxon>Magnoliopsida</taxon>
        <taxon>eudicotyledons</taxon>
        <taxon>Gunneridae</taxon>
        <taxon>Pentapetalae</taxon>
        <taxon>asterids</taxon>
        <taxon>campanulids</taxon>
        <taxon>Asterales</taxon>
        <taxon>Asteraceae</taxon>
        <taxon>Asteroideae</taxon>
        <taxon>Anthemideae</taxon>
        <taxon>Anthemidinae</taxon>
        <taxon>Tanacetum</taxon>
    </lineage>
</organism>
<accession>A0A699JD45</accession>
<dbReference type="Gene3D" id="3.90.70.80">
    <property type="match status" value="1"/>
</dbReference>
<gene>
    <name evidence="1" type="ORF">Tci_600564</name>
</gene>
<proteinExistence type="predicted"/>
<feature type="non-terminal residue" evidence="1">
    <location>
        <position position="1"/>
    </location>
</feature>
<reference evidence="1" key="1">
    <citation type="journal article" date="2019" name="Sci. Rep.">
        <title>Draft genome of Tanacetum cinerariifolium, the natural source of mosquito coil.</title>
        <authorList>
            <person name="Yamashiro T."/>
            <person name="Shiraishi A."/>
            <person name="Satake H."/>
            <person name="Nakayama K."/>
        </authorList>
    </citation>
    <scope>NUCLEOTIDE SEQUENCE</scope>
</reference>
<name>A0A699JD45_TANCI</name>
<dbReference type="AlphaFoldDB" id="A0A699JD45"/>
<sequence length="93" mass="10971">KANPMFAHLEPIREPTDEQDILRPRLGENGFKRKIMEDDGNCLLHSFSDQFWEMQVRRLVVREVACSLKANPMFAHLEPIREPTDEQDILRPR</sequence>
<protein>
    <recommendedName>
        <fullName evidence="2">OTU domain-containing protein</fullName>
    </recommendedName>
</protein>
<comment type="caution">
    <text evidence="1">The sequence shown here is derived from an EMBL/GenBank/DDBJ whole genome shotgun (WGS) entry which is preliminary data.</text>
</comment>
<evidence type="ECO:0008006" key="2">
    <source>
        <dbReference type="Google" id="ProtNLM"/>
    </source>
</evidence>
<evidence type="ECO:0000313" key="1">
    <source>
        <dbReference type="EMBL" id="GFA28592.1"/>
    </source>
</evidence>